<dbReference type="Proteomes" id="UP000244240">
    <property type="component" value="Unassembled WGS sequence"/>
</dbReference>
<reference evidence="2 3" key="1">
    <citation type="submission" date="2018-04" db="EMBL/GenBank/DDBJ databases">
        <title>Genomic Encyclopedia of Archaeal and Bacterial Type Strains, Phase II (KMG-II): from individual species to whole genera.</title>
        <authorList>
            <person name="Goeker M."/>
        </authorList>
    </citation>
    <scope>NUCLEOTIDE SEQUENCE [LARGE SCALE GENOMIC DNA]</scope>
    <source>
        <strain evidence="2 3">DSM 45787</strain>
    </source>
</reference>
<dbReference type="CDD" id="cd04301">
    <property type="entry name" value="NAT_SF"/>
    <property type="match status" value="1"/>
</dbReference>
<protein>
    <recommendedName>
        <fullName evidence="1">N-acetyltransferase domain-containing protein</fullName>
    </recommendedName>
</protein>
<sequence length="187" mass="21721">MAVDLKRTAPPYEEKKTYRVKGHDVVIRQASAQDAPELKKRLARVVQEGVYLDETPETMPDTREHERQIREIRDKGGMYAVVKVDGKIVGSARLKRGSKGMSHHTAKFRTWLTPGYRGMGLGKKLMEYTIAWAKAHGIEKINLDVWETNDRAIRLYRKYGFRLEGRRRRQAILNGQYVDEVFMARFL</sequence>
<dbReference type="InterPro" id="IPR000182">
    <property type="entry name" value="GNAT_dom"/>
</dbReference>
<organism evidence="2 3">
    <name type="scientific">Melghirimyces profundicolus</name>
    <dbReference type="NCBI Taxonomy" id="1242148"/>
    <lineage>
        <taxon>Bacteria</taxon>
        <taxon>Bacillati</taxon>
        <taxon>Bacillota</taxon>
        <taxon>Bacilli</taxon>
        <taxon>Bacillales</taxon>
        <taxon>Thermoactinomycetaceae</taxon>
        <taxon>Melghirimyces</taxon>
    </lineage>
</organism>
<dbReference type="PANTHER" id="PTHR43072">
    <property type="entry name" value="N-ACETYLTRANSFERASE"/>
    <property type="match status" value="1"/>
</dbReference>
<dbReference type="InterPro" id="IPR016181">
    <property type="entry name" value="Acyl_CoA_acyltransferase"/>
</dbReference>
<comment type="caution">
    <text evidence="2">The sequence shown here is derived from an EMBL/GenBank/DDBJ whole genome shotgun (WGS) entry which is preliminary data.</text>
</comment>
<dbReference type="EMBL" id="QBKR01000013">
    <property type="protein sequence ID" value="PTX59149.1"/>
    <property type="molecule type" value="Genomic_DNA"/>
</dbReference>
<dbReference type="AlphaFoldDB" id="A0A2T6BSY1"/>
<evidence type="ECO:0000313" key="3">
    <source>
        <dbReference type="Proteomes" id="UP000244240"/>
    </source>
</evidence>
<dbReference type="PROSITE" id="PS51186">
    <property type="entry name" value="GNAT"/>
    <property type="match status" value="1"/>
</dbReference>
<keyword evidence="3" id="KW-1185">Reference proteome</keyword>
<dbReference type="Pfam" id="PF00583">
    <property type="entry name" value="Acetyltransf_1"/>
    <property type="match status" value="1"/>
</dbReference>
<dbReference type="Gene3D" id="3.40.630.30">
    <property type="match status" value="1"/>
</dbReference>
<gene>
    <name evidence="2" type="ORF">C8P63_11394</name>
</gene>
<evidence type="ECO:0000259" key="1">
    <source>
        <dbReference type="PROSITE" id="PS51186"/>
    </source>
</evidence>
<dbReference type="SUPFAM" id="SSF55729">
    <property type="entry name" value="Acyl-CoA N-acyltransferases (Nat)"/>
    <property type="match status" value="1"/>
</dbReference>
<evidence type="ECO:0000313" key="2">
    <source>
        <dbReference type="EMBL" id="PTX59149.1"/>
    </source>
</evidence>
<proteinExistence type="predicted"/>
<dbReference type="GO" id="GO:0016747">
    <property type="term" value="F:acyltransferase activity, transferring groups other than amino-acyl groups"/>
    <property type="evidence" value="ECO:0007669"/>
    <property type="project" value="InterPro"/>
</dbReference>
<feature type="domain" description="N-acetyltransferase" evidence="1">
    <location>
        <begin position="25"/>
        <end position="187"/>
    </location>
</feature>
<name>A0A2T6BSY1_9BACL</name>
<accession>A0A2T6BSY1</accession>